<feature type="chain" id="PRO_5004105276" description="DUF2380 domain-containing protein" evidence="1">
    <location>
        <begin position="30"/>
        <end position="177"/>
    </location>
</feature>
<gene>
    <name evidence="2" type="ORF">HYPDE_34843</name>
</gene>
<accession>N0BEU5</accession>
<reference evidence="2 3" key="1">
    <citation type="journal article" date="2013" name="Genome Announc.">
        <title>Genome sequences for three denitrifying bacterial strains isolated from a uranium- and nitrate-contaminated subsurface environment.</title>
        <authorList>
            <person name="Venkatramanan R."/>
            <person name="Prakash O."/>
            <person name="Woyke T."/>
            <person name="Chain P."/>
            <person name="Goodwin L.A."/>
            <person name="Watson D."/>
            <person name="Brooks S."/>
            <person name="Kostka J.E."/>
            <person name="Green S.J."/>
        </authorList>
    </citation>
    <scope>NUCLEOTIDE SEQUENCE [LARGE SCALE GENOMIC DNA]</scope>
    <source>
        <strain evidence="2 3">1NES1</strain>
    </source>
</reference>
<dbReference type="AlphaFoldDB" id="N0BEU5"/>
<keyword evidence="3" id="KW-1185">Reference proteome</keyword>
<dbReference type="eggNOG" id="ENOG5032EC2">
    <property type="taxonomic scope" value="Bacteria"/>
</dbReference>
<evidence type="ECO:0000256" key="1">
    <source>
        <dbReference type="SAM" id="SignalP"/>
    </source>
</evidence>
<evidence type="ECO:0008006" key="4">
    <source>
        <dbReference type="Google" id="ProtNLM"/>
    </source>
</evidence>
<name>N0BEU5_9HYPH</name>
<sequence>MDIQKFNQKQSVRFFAIAFFLALTSSGQAAESSPPKLAVFDFELADFSAGGPIAGESPTETARLKLVTKLARRLIEQSGRYQLVDTGPAGSEDKVKEHWLRNCNGCDADIALKLGADQSFLGTIQKLSVLVHTVVFQIRDTRTGKIILNVQTDLRGDTDESWTRSVAWLIEHRLLGN</sequence>
<dbReference type="Pfam" id="PF11684">
    <property type="entry name" value="DUF3280"/>
    <property type="match status" value="1"/>
</dbReference>
<dbReference type="RefSeq" id="WP_015598663.1">
    <property type="nucleotide sequence ID" value="NC_021172.1"/>
</dbReference>
<keyword evidence="1" id="KW-0732">Signal</keyword>
<dbReference type="OrthoDB" id="8089716at2"/>
<evidence type="ECO:0000313" key="2">
    <source>
        <dbReference type="EMBL" id="AGK58640.1"/>
    </source>
</evidence>
<dbReference type="Proteomes" id="UP000005952">
    <property type="component" value="Chromosome"/>
</dbReference>
<dbReference type="InterPro" id="IPR021698">
    <property type="entry name" value="DUF3280"/>
</dbReference>
<proteinExistence type="predicted"/>
<feature type="signal peptide" evidence="1">
    <location>
        <begin position="1"/>
        <end position="29"/>
    </location>
</feature>
<evidence type="ECO:0000313" key="3">
    <source>
        <dbReference type="Proteomes" id="UP000005952"/>
    </source>
</evidence>
<dbReference type="EMBL" id="CP005587">
    <property type="protein sequence ID" value="AGK58640.1"/>
    <property type="molecule type" value="Genomic_DNA"/>
</dbReference>
<dbReference type="KEGG" id="hdt:HYPDE_34843"/>
<protein>
    <recommendedName>
        <fullName evidence="4">DUF2380 domain-containing protein</fullName>
    </recommendedName>
</protein>
<dbReference type="STRING" id="670307.HYPDE_34843"/>
<organism evidence="2 3">
    <name type="scientific">Hyphomicrobium denitrificans 1NES1</name>
    <dbReference type="NCBI Taxonomy" id="670307"/>
    <lineage>
        <taxon>Bacteria</taxon>
        <taxon>Pseudomonadati</taxon>
        <taxon>Pseudomonadota</taxon>
        <taxon>Alphaproteobacteria</taxon>
        <taxon>Hyphomicrobiales</taxon>
        <taxon>Hyphomicrobiaceae</taxon>
        <taxon>Hyphomicrobium</taxon>
    </lineage>
</organism>
<dbReference type="HOGENOM" id="CLU_114434_0_0_5"/>